<evidence type="ECO:0000313" key="3">
    <source>
        <dbReference type="Proteomes" id="UP001170667"/>
    </source>
</evidence>
<keyword evidence="2" id="KW-0548">Nucleotidyltransferase</keyword>
<dbReference type="InterPro" id="IPR024937">
    <property type="entry name" value="Domain_X"/>
</dbReference>
<dbReference type="Pfam" id="PF01348">
    <property type="entry name" value="Intron_maturas2"/>
    <property type="match status" value="1"/>
</dbReference>
<keyword evidence="2" id="KW-0695">RNA-directed DNA polymerase</keyword>
<proteinExistence type="predicted"/>
<dbReference type="SUPFAM" id="SSF56672">
    <property type="entry name" value="DNA/RNA polymerases"/>
    <property type="match status" value="1"/>
</dbReference>
<dbReference type="InterPro" id="IPR043502">
    <property type="entry name" value="DNA/RNA_pol_sf"/>
</dbReference>
<dbReference type="PANTHER" id="PTHR34047:SF8">
    <property type="entry name" value="PROTEIN YKFC"/>
    <property type="match status" value="1"/>
</dbReference>
<dbReference type="GO" id="GO:0003964">
    <property type="term" value="F:RNA-directed DNA polymerase activity"/>
    <property type="evidence" value="ECO:0007669"/>
    <property type="project" value="UniProtKB-KW"/>
</dbReference>
<dbReference type="Proteomes" id="UP001170667">
    <property type="component" value="Unassembled WGS sequence"/>
</dbReference>
<reference evidence="2 3" key="1">
    <citation type="journal article" date="2023" name="Int. J. Syst. Evol. Microbiol.">
        <title>The observation of taxonomic boundaries for the 16SrII and 16SrXXV phytoplasmas using genome-based delimitation.</title>
        <authorList>
            <person name="Rodrigues Jardim B."/>
            <person name="Tran-Nguyen L.T.T."/>
            <person name="Gambley C."/>
            <person name="Al-Sadi A.M."/>
            <person name="Al-Subhi A.M."/>
            <person name="Foissac X."/>
            <person name="Salar P."/>
            <person name="Cai H."/>
            <person name="Yang J.Y."/>
            <person name="Davis R."/>
            <person name="Jones L."/>
            <person name="Rodoni B."/>
            <person name="Constable F.E."/>
        </authorList>
    </citation>
    <scope>NUCLEOTIDE SEQUENCE [LARGE SCALE GENOMIC DNA]</scope>
    <source>
        <strain evidence="2">BAWM-TWN</strain>
    </source>
</reference>
<sequence>MQKCLEQLLTPYFENIFSEWSFGFRTKKSCHDAIKRVKQRFKGIDYLVKIDLKGYFDTINHEILMRTLNQFIKKHKTLVTINKWLKAGFMKDGIKYESLSGSPQGGGIISPLLTNLYLHYIDLKMERLIKEGKPIWKMNSEYKKAWRKNQHHKLGSDSFINLNLEPRVEYIRYADDFIIGVKGEYDRAERIKNQVTQWLKQDLNLTVSKDKSKIVKANKGTRFLSYMIKVNPTNKTRERKTTKNSLNGQVQIQIPQAKAEEYGYEYNWLKKGKVKHDETLADRDELEIIRTYKTIVRGIIQYFCLANNLGVLTHLNYLAEYSCLKTLARKRKTSIARVRKELNTGTTWSIPYHNKGKTQV</sequence>
<feature type="domain" description="Reverse transcriptase" evidence="1">
    <location>
        <begin position="1"/>
        <end position="228"/>
    </location>
</feature>
<gene>
    <name evidence="2" type="ORF">OC710_00790</name>
</gene>
<name>A0ABT9CYT5_9MOLU</name>
<dbReference type="InterPro" id="IPR000477">
    <property type="entry name" value="RT_dom"/>
</dbReference>
<comment type="caution">
    <text evidence="2">The sequence shown here is derived from an EMBL/GenBank/DDBJ whole genome shotgun (WGS) entry which is preliminary data.</text>
</comment>
<evidence type="ECO:0000313" key="2">
    <source>
        <dbReference type="EMBL" id="MDO8052557.1"/>
    </source>
</evidence>
<dbReference type="PANTHER" id="PTHR34047">
    <property type="entry name" value="NUCLEAR INTRON MATURASE 1, MITOCHONDRIAL-RELATED"/>
    <property type="match status" value="1"/>
</dbReference>
<evidence type="ECO:0000259" key="1">
    <source>
        <dbReference type="PROSITE" id="PS50878"/>
    </source>
</evidence>
<organism evidence="2 3">
    <name type="scientific">'Vigna radiata' phytoplasma</name>
    <dbReference type="NCBI Taxonomy" id="1177238"/>
    <lineage>
        <taxon>Bacteria</taxon>
        <taxon>Bacillati</taxon>
        <taxon>Mycoplasmatota</taxon>
        <taxon>Mollicutes</taxon>
        <taxon>Acholeplasmatales</taxon>
        <taxon>Acholeplasmataceae</taxon>
        <taxon>Candidatus Phytoplasma</taxon>
        <taxon>16SrIX (Pigeon pea witches'-broom group)</taxon>
    </lineage>
</organism>
<dbReference type="EMBL" id="JAOSIS010000005">
    <property type="protein sequence ID" value="MDO8052557.1"/>
    <property type="molecule type" value="Genomic_DNA"/>
</dbReference>
<protein>
    <submittedName>
        <fullName evidence="2">Reverse transcriptase domain-containing protein</fullName>
    </submittedName>
</protein>
<keyword evidence="3" id="KW-1185">Reference proteome</keyword>
<dbReference type="CDD" id="cd01651">
    <property type="entry name" value="RT_G2_intron"/>
    <property type="match status" value="1"/>
</dbReference>
<dbReference type="PROSITE" id="PS50878">
    <property type="entry name" value="RT_POL"/>
    <property type="match status" value="1"/>
</dbReference>
<accession>A0ABT9CYT5</accession>
<dbReference type="InterPro" id="IPR051083">
    <property type="entry name" value="GrpII_Intron_Splice-Mob/Def"/>
</dbReference>
<keyword evidence="2" id="KW-0808">Transferase</keyword>
<dbReference type="Pfam" id="PF00078">
    <property type="entry name" value="RVT_1"/>
    <property type="match status" value="1"/>
</dbReference>